<dbReference type="EMBL" id="UYYG01001155">
    <property type="protein sequence ID" value="VDN56335.1"/>
    <property type="molecule type" value="Genomic_DNA"/>
</dbReference>
<dbReference type="PRINTS" id="PR00499">
    <property type="entry name" value="P67PHOX"/>
</dbReference>
<keyword evidence="11" id="KW-1185">Reference proteome</keyword>
<dbReference type="InterPro" id="IPR000261">
    <property type="entry name" value="EH_dom"/>
</dbReference>
<dbReference type="InterPro" id="IPR036028">
    <property type="entry name" value="SH3-like_dom_sf"/>
</dbReference>
<dbReference type="Pfam" id="PF12763">
    <property type="entry name" value="EH"/>
    <property type="match status" value="2"/>
</dbReference>
<feature type="domain" description="DH" evidence="6">
    <location>
        <begin position="1058"/>
        <end position="1225"/>
    </location>
</feature>
<reference evidence="9 11" key="2">
    <citation type="submission" date="2018-11" db="EMBL/GenBank/DDBJ databases">
        <authorList>
            <consortium name="Pathogen Informatics"/>
        </authorList>
    </citation>
    <scope>NUCLEOTIDE SEQUENCE [LARGE SCALE GENOMIC DNA]</scope>
</reference>
<feature type="domain" description="SH3" evidence="5">
    <location>
        <begin position="575"/>
        <end position="636"/>
    </location>
</feature>
<feature type="region of interest" description="Disordered" evidence="4">
    <location>
        <begin position="302"/>
        <end position="337"/>
    </location>
</feature>
<dbReference type="PROSITE" id="PS50002">
    <property type="entry name" value="SH3"/>
    <property type="match status" value="5"/>
</dbReference>
<dbReference type="STRING" id="318479.A0A0N4U544"/>
<dbReference type="InterPro" id="IPR001452">
    <property type="entry name" value="SH3_domain"/>
</dbReference>
<dbReference type="Gene3D" id="2.30.30.40">
    <property type="entry name" value="SH3 Domains"/>
    <property type="match status" value="5"/>
</dbReference>
<feature type="domain" description="EF-hand" evidence="8">
    <location>
        <begin position="47"/>
        <end position="82"/>
    </location>
</feature>
<feature type="domain" description="SH3" evidence="5">
    <location>
        <begin position="979"/>
        <end position="1040"/>
    </location>
</feature>
<evidence type="ECO:0000259" key="8">
    <source>
        <dbReference type="PROSITE" id="PS50222"/>
    </source>
</evidence>
<dbReference type="PRINTS" id="PR00452">
    <property type="entry name" value="SH3DOMAIN"/>
</dbReference>
<dbReference type="Proteomes" id="UP000274756">
    <property type="component" value="Unassembled WGS sequence"/>
</dbReference>
<dbReference type="SMART" id="SM00027">
    <property type="entry name" value="EH"/>
    <property type="match status" value="2"/>
</dbReference>
<dbReference type="SUPFAM" id="SSF47473">
    <property type="entry name" value="EF-hand"/>
    <property type="match status" value="2"/>
</dbReference>
<dbReference type="GO" id="GO:0005509">
    <property type="term" value="F:calcium ion binding"/>
    <property type="evidence" value="ECO:0007669"/>
    <property type="project" value="InterPro"/>
</dbReference>
<evidence type="ECO:0000256" key="2">
    <source>
        <dbReference type="ARBA" id="ARBA00022837"/>
    </source>
</evidence>
<feature type="domain" description="EF-hand" evidence="8">
    <location>
        <begin position="194"/>
        <end position="229"/>
    </location>
</feature>
<dbReference type="Gene3D" id="2.30.29.30">
    <property type="entry name" value="Pleckstrin-homology domain (PH domain)/Phosphotyrosine-binding domain (PTB)"/>
    <property type="match status" value="1"/>
</dbReference>
<feature type="compositionally biased region" description="Basic and acidic residues" evidence="4">
    <location>
        <begin position="272"/>
        <end position="289"/>
    </location>
</feature>
<evidence type="ECO:0000313" key="11">
    <source>
        <dbReference type="Proteomes" id="UP000274756"/>
    </source>
</evidence>
<dbReference type="Pfam" id="PF07653">
    <property type="entry name" value="SH3_2"/>
    <property type="match status" value="1"/>
</dbReference>
<feature type="region of interest" description="Disordered" evidence="4">
    <location>
        <begin position="254"/>
        <end position="289"/>
    </location>
</feature>
<dbReference type="InterPro" id="IPR035899">
    <property type="entry name" value="DBL_dom_sf"/>
</dbReference>
<dbReference type="CDD" id="cd00052">
    <property type="entry name" value="EH"/>
    <property type="match status" value="2"/>
</dbReference>
<dbReference type="CDD" id="cd11837">
    <property type="entry name" value="SH3_Intersectin_2"/>
    <property type="match status" value="1"/>
</dbReference>
<feature type="domain" description="SH3" evidence="5">
    <location>
        <begin position="846"/>
        <end position="904"/>
    </location>
</feature>
<dbReference type="InterPro" id="IPR011993">
    <property type="entry name" value="PH-like_dom_sf"/>
</dbReference>
<dbReference type="SMART" id="SM00326">
    <property type="entry name" value="SH3"/>
    <property type="match status" value="5"/>
</dbReference>
<dbReference type="Proteomes" id="UP000038040">
    <property type="component" value="Unplaced"/>
</dbReference>
<feature type="domain" description="SH3" evidence="5">
    <location>
        <begin position="703"/>
        <end position="778"/>
    </location>
</feature>
<dbReference type="SUPFAM" id="SSF48065">
    <property type="entry name" value="DBL homology domain (DH-domain)"/>
    <property type="match status" value="1"/>
</dbReference>
<keyword evidence="1 3" id="KW-0728">SH3 domain</keyword>
<feature type="region of interest" description="Disordered" evidence="4">
    <location>
        <begin position="642"/>
        <end position="667"/>
    </location>
</feature>
<dbReference type="GO" id="GO:0005085">
    <property type="term" value="F:guanyl-nucleotide exchange factor activity"/>
    <property type="evidence" value="ECO:0007669"/>
    <property type="project" value="InterPro"/>
</dbReference>
<name>A0A0N4U544_DRAME</name>
<dbReference type="AlphaFoldDB" id="A0A0N4U544"/>
<evidence type="ECO:0000313" key="9">
    <source>
        <dbReference type="EMBL" id="VDN56335.1"/>
    </source>
</evidence>
<dbReference type="GO" id="GO:0005737">
    <property type="term" value="C:cytoplasm"/>
    <property type="evidence" value="ECO:0007669"/>
    <property type="project" value="TreeGrafter"/>
</dbReference>
<dbReference type="Pfam" id="PF00621">
    <property type="entry name" value="RhoGEF"/>
    <property type="match status" value="1"/>
</dbReference>
<feature type="compositionally biased region" description="Low complexity" evidence="4">
    <location>
        <begin position="646"/>
        <end position="664"/>
    </location>
</feature>
<dbReference type="GO" id="GO:0060090">
    <property type="term" value="F:molecular adaptor activity"/>
    <property type="evidence" value="ECO:0007669"/>
    <property type="project" value="TreeGrafter"/>
</dbReference>
<evidence type="ECO:0000259" key="6">
    <source>
        <dbReference type="PROSITE" id="PS50010"/>
    </source>
</evidence>
<dbReference type="GO" id="GO:0150007">
    <property type="term" value="P:clathrin-dependent synaptic vesicle endocytosis"/>
    <property type="evidence" value="ECO:0007669"/>
    <property type="project" value="TreeGrafter"/>
</dbReference>
<dbReference type="InterPro" id="IPR002048">
    <property type="entry name" value="EF_hand_dom"/>
</dbReference>
<dbReference type="SMART" id="SM00325">
    <property type="entry name" value="RhoGEF"/>
    <property type="match status" value="1"/>
</dbReference>
<feature type="domain" description="SH3" evidence="5">
    <location>
        <begin position="913"/>
        <end position="977"/>
    </location>
</feature>
<dbReference type="SUPFAM" id="SSF50044">
    <property type="entry name" value="SH3-domain"/>
    <property type="match status" value="5"/>
</dbReference>
<sequence>MATVNNTRWVITEAEQRQNEIQFATLSPVNGLVSGEQVRPFFMKSGLSPAILAQIWQLADYTKDGKMDRYEFSIAMHLIRAVLGGENLPTILPQSLKPSILTLPAISSSYVHGIPPHLPASFPPTSAMQVGMPGPIIGPQPVSSFPVTGKTRDDWTIPQNNKLRYCQQFNQLDKNRIGFLSGVHARNIMAQSQLPNPILAEIWTLSDVNKDGRLSVDEFCIALHLIESIKAGFQLPKTLPQELLSLCIRSKTESPVLEPGAPPAQKTPIPKTFEDRRRDNYDKGQAELDRRRQLLKEEEERRRVEVEKREKEEAIRREREREEVERRRREEREAELAREKEREIARLAEERRLMAEKEEARKEMERQRKADLEAIRIREIQMHFQTEKENTIDRQQKQKTLTFQLQALDEKSIDLNSKITMISIQCERLAHESLQTQTECRTAVGRAKELVELQSRMRSICEEIERLHSQVRSADDRVSLQEQLVSKKKLESDEYFSKISQAQMLYSQLYNHVSLLQNQAGEFIRKAKTKIENNIGISSKALTLNSPSGSVTSAISLNQDGTEAINGLPVAKGAAGTVKYRALYEFNARTDDELSFQPGDVILVFECHTAEPGWLAGQMRDKVGWFPMAFAEPIAPAAANITSTQPAQTASSLPTSPSSEPLQSIKEEPAAPICKSSSYDLETLNKENNSDVPKKKDSEQVNAIIGTAVAQYQWKARNDAELSFSKGDTIEIIEQLDMRWKNYLIICCELRSFSLFQGRNPSGAIGWFPKSYVKMIASTNESILSKQASKPDAVEANMSESRSSSSIAISTSVPVYDTVNGEMLIVLFLNFPNLNIVMFTAEPAQMTDEWCIAMYDFQASEATDLELKAGDRILIIEAVDDWWKGTCNGRTGIFPANYVQRCPSYNAVSGSVTDFETGKVVANFEATADNQLSLHVGELVRIQSKSPAGWWQGELVTNDGTKKVGWFPGDYVEIIQQNMLVVEALYEYSAQRDDELSFKVGDLIMVTDRSDNEWWKGKLQRTPNSPDALFPARFVLLRNIHGSNQMKKDVRLTNFPNKELIQSEIRFHRDLTAVQKVFANNLIPIIGYDIAKQLFLNTSTLIAVSKEMIEALRDRNPGVVFMEKIDLLQGFVQFCSQQQSALELLNNLEQNSPIFRKTYHLCCERSGGLNLGYLLLLPMSRVTRYPLIFEKLLKYTSTKSPYYEVILYETAYQLLKGICAEMNHEITESENASMLLWSQQYIRCDSMRLPIFFPSSTRKVGKRQFLHSGILYKQRSGKLLVAMLFNDFLIFCIPSENIEQVP</sequence>
<evidence type="ECO:0000256" key="1">
    <source>
        <dbReference type="ARBA" id="ARBA00022443"/>
    </source>
</evidence>
<dbReference type="SMART" id="SM00054">
    <property type="entry name" value="EFh"/>
    <property type="match status" value="2"/>
</dbReference>
<proteinExistence type="predicted"/>
<evidence type="ECO:0000313" key="12">
    <source>
        <dbReference type="WBParaSite" id="DME_0000194801-mRNA-1"/>
    </source>
</evidence>
<dbReference type="PROSITE" id="PS50031">
    <property type="entry name" value="EH"/>
    <property type="match status" value="2"/>
</dbReference>
<dbReference type="GO" id="GO:0097708">
    <property type="term" value="C:intracellular vesicle"/>
    <property type="evidence" value="ECO:0007669"/>
    <property type="project" value="TreeGrafter"/>
</dbReference>
<keyword evidence="2" id="KW-0106">Calcium</keyword>
<gene>
    <name evidence="9" type="ORF">DME_LOCUS6308</name>
</gene>
<accession>A0A0N4U544</accession>
<dbReference type="CDD" id="cd11836">
    <property type="entry name" value="SH3_Intersectin_1"/>
    <property type="match status" value="1"/>
</dbReference>
<dbReference type="CDD" id="cd11839">
    <property type="entry name" value="SH3_Intersectin_4"/>
    <property type="match status" value="1"/>
</dbReference>
<dbReference type="GO" id="GO:0042734">
    <property type="term" value="C:presynaptic membrane"/>
    <property type="evidence" value="ECO:0007669"/>
    <property type="project" value="TreeGrafter"/>
</dbReference>
<dbReference type="OrthoDB" id="2015333at2759"/>
<dbReference type="Gene3D" id="1.20.900.10">
    <property type="entry name" value="Dbl homology (DH) domain"/>
    <property type="match status" value="1"/>
</dbReference>
<dbReference type="Pfam" id="PF16652">
    <property type="entry name" value="PH_13"/>
    <property type="match status" value="1"/>
</dbReference>
<evidence type="ECO:0000259" key="5">
    <source>
        <dbReference type="PROSITE" id="PS50002"/>
    </source>
</evidence>
<feature type="domain" description="EH" evidence="7">
    <location>
        <begin position="14"/>
        <end position="99"/>
    </location>
</feature>
<reference evidence="12" key="1">
    <citation type="submission" date="2017-02" db="UniProtKB">
        <authorList>
            <consortium name="WormBaseParasite"/>
        </authorList>
    </citation>
    <scope>IDENTIFICATION</scope>
</reference>
<dbReference type="InterPro" id="IPR011992">
    <property type="entry name" value="EF-hand-dom_pair"/>
</dbReference>
<dbReference type="PANTHER" id="PTHR11216">
    <property type="entry name" value="EH DOMAIN"/>
    <property type="match status" value="1"/>
</dbReference>
<dbReference type="PANTHER" id="PTHR11216:SF170">
    <property type="entry name" value="DYNAMIN ASSOCIATED PROTEIN 160, ISOFORM D"/>
    <property type="match status" value="1"/>
</dbReference>
<evidence type="ECO:0000313" key="10">
    <source>
        <dbReference type="Proteomes" id="UP000038040"/>
    </source>
</evidence>
<dbReference type="PROSITE" id="PS50010">
    <property type="entry name" value="DH_2"/>
    <property type="match status" value="1"/>
</dbReference>
<dbReference type="PROSITE" id="PS50222">
    <property type="entry name" value="EF_HAND_2"/>
    <property type="match status" value="2"/>
</dbReference>
<dbReference type="Gene3D" id="1.10.238.10">
    <property type="entry name" value="EF-hand"/>
    <property type="match status" value="2"/>
</dbReference>
<dbReference type="WBParaSite" id="DME_0000194801-mRNA-1">
    <property type="protein sequence ID" value="DME_0000194801-mRNA-1"/>
    <property type="gene ID" value="DME_0000194801"/>
</dbReference>
<organism evidence="10 12">
    <name type="scientific">Dracunculus medinensis</name>
    <name type="common">Guinea worm</name>
    <dbReference type="NCBI Taxonomy" id="318479"/>
    <lineage>
        <taxon>Eukaryota</taxon>
        <taxon>Metazoa</taxon>
        <taxon>Ecdysozoa</taxon>
        <taxon>Nematoda</taxon>
        <taxon>Chromadorea</taxon>
        <taxon>Rhabditida</taxon>
        <taxon>Spirurina</taxon>
        <taxon>Dracunculoidea</taxon>
        <taxon>Dracunculidae</taxon>
        <taxon>Dracunculus</taxon>
    </lineage>
</organism>
<protein>
    <submittedName>
        <fullName evidence="12">Intersectin-1</fullName>
    </submittedName>
</protein>
<evidence type="ECO:0000256" key="3">
    <source>
        <dbReference type="PROSITE-ProRule" id="PRU00192"/>
    </source>
</evidence>
<dbReference type="InterPro" id="IPR018247">
    <property type="entry name" value="EF_Hand_1_Ca_BS"/>
</dbReference>
<feature type="domain" description="EH" evidence="7">
    <location>
        <begin position="161"/>
        <end position="244"/>
    </location>
</feature>
<evidence type="ECO:0000256" key="4">
    <source>
        <dbReference type="SAM" id="MobiDB-lite"/>
    </source>
</evidence>
<dbReference type="PROSITE" id="PS00018">
    <property type="entry name" value="EF_HAND_1"/>
    <property type="match status" value="1"/>
</dbReference>
<dbReference type="InterPro" id="IPR000219">
    <property type="entry name" value="DH_dom"/>
</dbReference>
<evidence type="ECO:0000259" key="7">
    <source>
        <dbReference type="PROSITE" id="PS50031"/>
    </source>
</evidence>
<dbReference type="InterPro" id="IPR001849">
    <property type="entry name" value="PH_domain"/>
</dbReference>
<dbReference type="Pfam" id="PF00018">
    <property type="entry name" value="SH3_1"/>
    <property type="match status" value="3"/>
</dbReference>
<dbReference type="CDD" id="cd00174">
    <property type="entry name" value="SH3"/>
    <property type="match status" value="1"/>
</dbReference>